<evidence type="ECO:0000256" key="1">
    <source>
        <dbReference type="SAM" id="Phobius"/>
    </source>
</evidence>
<keyword evidence="1" id="KW-0812">Transmembrane</keyword>
<proteinExistence type="predicted"/>
<evidence type="ECO:0000313" key="2">
    <source>
        <dbReference type="EMBL" id="CAB3399832.1"/>
    </source>
</evidence>
<feature type="transmembrane region" description="Helical" evidence="1">
    <location>
        <begin position="36"/>
        <end position="68"/>
    </location>
</feature>
<keyword evidence="3" id="KW-1185">Reference proteome</keyword>
<accession>A0A8S1E7Q1</accession>
<dbReference type="EMBL" id="CADEPM010000002">
    <property type="protein sequence ID" value="CAB3399832.1"/>
    <property type="molecule type" value="Genomic_DNA"/>
</dbReference>
<reference evidence="2 3" key="1">
    <citation type="submission" date="2020-04" db="EMBL/GenBank/DDBJ databases">
        <authorList>
            <person name="Laetsch R D."/>
            <person name="Stevens L."/>
            <person name="Kumar S."/>
            <person name="Blaxter L. M."/>
        </authorList>
    </citation>
    <scope>NUCLEOTIDE SEQUENCE [LARGE SCALE GENOMIC DNA]</scope>
</reference>
<organism evidence="2 3">
    <name type="scientific">Caenorhabditis bovis</name>
    <dbReference type="NCBI Taxonomy" id="2654633"/>
    <lineage>
        <taxon>Eukaryota</taxon>
        <taxon>Metazoa</taxon>
        <taxon>Ecdysozoa</taxon>
        <taxon>Nematoda</taxon>
        <taxon>Chromadorea</taxon>
        <taxon>Rhabditida</taxon>
        <taxon>Rhabditina</taxon>
        <taxon>Rhabditomorpha</taxon>
        <taxon>Rhabditoidea</taxon>
        <taxon>Rhabditidae</taxon>
        <taxon>Peloderinae</taxon>
        <taxon>Caenorhabditis</taxon>
    </lineage>
</organism>
<comment type="caution">
    <text evidence="2">The sequence shown here is derived from an EMBL/GenBank/DDBJ whole genome shotgun (WGS) entry which is preliminary data.</text>
</comment>
<name>A0A8S1E7Q1_9PELO</name>
<protein>
    <submittedName>
        <fullName evidence="2">Uncharacterized protein</fullName>
    </submittedName>
</protein>
<evidence type="ECO:0000313" key="3">
    <source>
        <dbReference type="Proteomes" id="UP000494206"/>
    </source>
</evidence>
<gene>
    <name evidence="2" type="ORF">CBOVIS_LOCUS2892</name>
</gene>
<dbReference type="AlphaFoldDB" id="A0A8S1E7Q1"/>
<feature type="transmembrane region" description="Helical" evidence="1">
    <location>
        <begin position="7"/>
        <end position="24"/>
    </location>
</feature>
<dbReference type="OrthoDB" id="2131567at2759"/>
<keyword evidence="1" id="KW-1133">Transmembrane helix</keyword>
<sequence length="99" mass="11492">MSDEQTIWESILMFDVWAVMVWVYDHLPFEIKSYIWMVILTVVFVLLVTTCCGLACFFAPCCCCALMYKGYRARRAGRNHRETQDQRAYASAPPLLVKV</sequence>
<dbReference type="Proteomes" id="UP000494206">
    <property type="component" value="Unassembled WGS sequence"/>
</dbReference>
<keyword evidence="1" id="KW-0472">Membrane</keyword>